<dbReference type="GO" id="GO:0005524">
    <property type="term" value="F:ATP binding"/>
    <property type="evidence" value="ECO:0007669"/>
    <property type="project" value="InterPro"/>
</dbReference>
<organism evidence="3 4">
    <name type="scientific">Enterococcus gallinarum</name>
    <dbReference type="NCBI Taxonomy" id="1353"/>
    <lineage>
        <taxon>Bacteria</taxon>
        <taxon>Bacillati</taxon>
        <taxon>Bacillota</taxon>
        <taxon>Bacilli</taxon>
        <taxon>Lactobacillales</taxon>
        <taxon>Enterococcaceae</taxon>
        <taxon>Enterococcus</taxon>
    </lineage>
</organism>
<dbReference type="PANTHER" id="PTHR11472">
    <property type="entry name" value="DNA REPAIR DEAD HELICASE RAD3/XP-D SUBFAMILY MEMBER"/>
    <property type="match status" value="1"/>
</dbReference>
<sequence length="116" mass="13437">GTRLIGTIIVSVGLPQMNPEQELIRTFYQEERGQGFQFAYQIPGMNKVLQAAGRVIRDAQDKGFVLLLDERFELPSVQRFFPPHWLAHRKANTNEQLIQQVKQFWLKNKENKGGNK</sequence>
<dbReference type="GO" id="GO:0006139">
    <property type="term" value="P:nucleobase-containing compound metabolic process"/>
    <property type="evidence" value="ECO:0007669"/>
    <property type="project" value="InterPro"/>
</dbReference>
<dbReference type="InterPro" id="IPR006555">
    <property type="entry name" value="ATP-dep_Helicase_C"/>
</dbReference>
<dbReference type="InterPro" id="IPR045028">
    <property type="entry name" value="DinG/Rad3-like"/>
</dbReference>
<dbReference type="PANTHER" id="PTHR11472:SF34">
    <property type="entry name" value="REGULATOR OF TELOMERE ELONGATION HELICASE 1"/>
    <property type="match status" value="1"/>
</dbReference>
<keyword evidence="3" id="KW-0547">Nucleotide-binding</keyword>
<comment type="similarity">
    <text evidence="1">Belongs to the helicase family. DinG subfamily.</text>
</comment>
<keyword evidence="3" id="KW-0067">ATP-binding</keyword>
<gene>
    <name evidence="3" type="ORF">GTI89_17840</name>
</gene>
<proteinExistence type="inferred from homology"/>
<evidence type="ECO:0000259" key="2">
    <source>
        <dbReference type="Pfam" id="PF13307"/>
    </source>
</evidence>
<reference evidence="3 4" key="1">
    <citation type="submission" date="2019-04" db="EMBL/GenBank/DDBJ databases">
        <title>Step-wise assembly of the neonatal virome modulated by breast feeding.</title>
        <authorList>
            <person name="Liang G."/>
            <person name="Bushman F."/>
        </authorList>
    </citation>
    <scope>NUCLEOTIDE SEQUENCE [LARGE SCALE GENOMIC DNA]</scope>
    <source>
        <strain evidence="3 4">E3404</strain>
    </source>
</reference>
<dbReference type="InterPro" id="IPR027417">
    <property type="entry name" value="P-loop_NTPase"/>
</dbReference>
<evidence type="ECO:0000256" key="1">
    <source>
        <dbReference type="ARBA" id="ARBA00038058"/>
    </source>
</evidence>
<dbReference type="Pfam" id="PF13307">
    <property type="entry name" value="Helicase_C_2"/>
    <property type="match status" value="1"/>
</dbReference>
<name>A0A6I4XMI4_ENTGA</name>
<evidence type="ECO:0000313" key="4">
    <source>
        <dbReference type="Proteomes" id="UP000439965"/>
    </source>
</evidence>
<comment type="caution">
    <text evidence="3">The sequence shown here is derived from an EMBL/GenBank/DDBJ whole genome shotgun (WGS) entry which is preliminary data.</text>
</comment>
<accession>A0A6I4XMI4</accession>
<dbReference type="Proteomes" id="UP000439965">
    <property type="component" value="Unassembled WGS sequence"/>
</dbReference>
<feature type="non-terminal residue" evidence="3">
    <location>
        <position position="1"/>
    </location>
</feature>
<feature type="domain" description="ATP-dependent helicase C-terminal" evidence="2">
    <location>
        <begin position="2"/>
        <end position="85"/>
    </location>
</feature>
<evidence type="ECO:0000313" key="3">
    <source>
        <dbReference type="EMBL" id="MXS27906.1"/>
    </source>
</evidence>
<dbReference type="GO" id="GO:0016818">
    <property type="term" value="F:hydrolase activity, acting on acid anhydrides, in phosphorus-containing anhydrides"/>
    <property type="evidence" value="ECO:0007669"/>
    <property type="project" value="InterPro"/>
</dbReference>
<keyword evidence="3" id="KW-0347">Helicase</keyword>
<dbReference type="RefSeq" id="WP_272917130.1">
    <property type="nucleotide sequence ID" value="NZ_WVTI01000321.1"/>
</dbReference>
<keyword evidence="3" id="KW-0378">Hydrolase</keyword>
<dbReference type="GO" id="GO:0003676">
    <property type="term" value="F:nucleic acid binding"/>
    <property type="evidence" value="ECO:0007669"/>
    <property type="project" value="InterPro"/>
</dbReference>
<dbReference type="AlphaFoldDB" id="A0A6I4XMI4"/>
<protein>
    <submittedName>
        <fullName evidence="3">ATP-dependent helicase</fullName>
    </submittedName>
</protein>
<dbReference type="Gene3D" id="3.40.50.300">
    <property type="entry name" value="P-loop containing nucleotide triphosphate hydrolases"/>
    <property type="match status" value="1"/>
</dbReference>
<dbReference type="EMBL" id="WVTI01000321">
    <property type="protein sequence ID" value="MXS27906.1"/>
    <property type="molecule type" value="Genomic_DNA"/>
</dbReference>
<dbReference type="GO" id="GO:0003678">
    <property type="term" value="F:DNA helicase activity"/>
    <property type="evidence" value="ECO:0007669"/>
    <property type="project" value="TreeGrafter"/>
</dbReference>